<evidence type="ECO:0000313" key="2">
    <source>
        <dbReference type="Proteomes" id="UP000499080"/>
    </source>
</evidence>
<sequence>MNIEDCGILKDFLFTNDKTTGRGFYQFSQNDATREELLKRFEFSSAMRKEIKERKLPPEFEKEIKEAFLDKLVFAVNQPNREELNSIVKDEISSKVKDDYIELQEKILCDLMVQNAHKKHRNEIMYSFSLLMSIEY</sequence>
<organism evidence="1 2">
    <name type="scientific">Araneus ventricosus</name>
    <name type="common">Orbweaver spider</name>
    <name type="synonym">Epeira ventricosa</name>
    <dbReference type="NCBI Taxonomy" id="182803"/>
    <lineage>
        <taxon>Eukaryota</taxon>
        <taxon>Metazoa</taxon>
        <taxon>Ecdysozoa</taxon>
        <taxon>Arthropoda</taxon>
        <taxon>Chelicerata</taxon>
        <taxon>Arachnida</taxon>
        <taxon>Araneae</taxon>
        <taxon>Araneomorphae</taxon>
        <taxon>Entelegynae</taxon>
        <taxon>Araneoidea</taxon>
        <taxon>Araneidae</taxon>
        <taxon>Araneus</taxon>
    </lineage>
</organism>
<dbReference type="EMBL" id="BGPR01024991">
    <property type="protein sequence ID" value="GBN93531.1"/>
    <property type="molecule type" value="Genomic_DNA"/>
</dbReference>
<dbReference type="AlphaFoldDB" id="A0A4Y2T000"/>
<gene>
    <name evidence="1" type="ORF">AVEN_220332_1</name>
</gene>
<proteinExistence type="predicted"/>
<reference evidence="1 2" key="1">
    <citation type="journal article" date="2019" name="Sci. Rep.">
        <title>Orb-weaving spider Araneus ventricosus genome elucidates the spidroin gene catalogue.</title>
        <authorList>
            <person name="Kono N."/>
            <person name="Nakamura H."/>
            <person name="Ohtoshi R."/>
            <person name="Moran D.A.P."/>
            <person name="Shinohara A."/>
            <person name="Yoshida Y."/>
            <person name="Fujiwara M."/>
            <person name="Mori M."/>
            <person name="Tomita M."/>
            <person name="Arakawa K."/>
        </authorList>
    </citation>
    <scope>NUCLEOTIDE SEQUENCE [LARGE SCALE GENOMIC DNA]</scope>
</reference>
<evidence type="ECO:0000313" key="1">
    <source>
        <dbReference type="EMBL" id="GBN93531.1"/>
    </source>
</evidence>
<comment type="caution">
    <text evidence="1">The sequence shown here is derived from an EMBL/GenBank/DDBJ whole genome shotgun (WGS) entry which is preliminary data.</text>
</comment>
<dbReference type="Proteomes" id="UP000499080">
    <property type="component" value="Unassembled WGS sequence"/>
</dbReference>
<keyword evidence="2" id="KW-1185">Reference proteome</keyword>
<accession>A0A4Y2T000</accession>
<protein>
    <submittedName>
        <fullName evidence="1">Uncharacterized protein</fullName>
    </submittedName>
</protein>
<name>A0A4Y2T000_ARAVE</name>